<name>A0A834II20_RHYFE</name>
<dbReference type="OrthoDB" id="6717396at2759"/>
<organism evidence="2 3">
    <name type="scientific">Rhynchophorus ferrugineus</name>
    <name type="common">Red palm weevil</name>
    <name type="synonym">Curculio ferrugineus</name>
    <dbReference type="NCBI Taxonomy" id="354439"/>
    <lineage>
        <taxon>Eukaryota</taxon>
        <taxon>Metazoa</taxon>
        <taxon>Ecdysozoa</taxon>
        <taxon>Arthropoda</taxon>
        <taxon>Hexapoda</taxon>
        <taxon>Insecta</taxon>
        <taxon>Pterygota</taxon>
        <taxon>Neoptera</taxon>
        <taxon>Endopterygota</taxon>
        <taxon>Coleoptera</taxon>
        <taxon>Polyphaga</taxon>
        <taxon>Cucujiformia</taxon>
        <taxon>Curculionidae</taxon>
        <taxon>Dryophthorinae</taxon>
        <taxon>Rhynchophorus</taxon>
    </lineage>
</organism>
<keyword evidence="3" id="KW-1185">Reference proteome</keyword>
<sequence>MLTRTRKGSFFSFHARRPPHDDQHNERLQIRLTHFLPGEKRHLRTVIKGILESICVDEVRTALMKLGQPYPHRMVGNKEGKTNCPTQQWQARPML</sequence>
<dbReference type="EMBL" id="JAACXV010000259">
    <property type="protein sequence ID" value="KAF7281105.1"/>
    <property type="molecule type" value="Genomic_DNA"/>
</dbReference>
<evidence type="ECO:0000313" key="3">
    <source>
        <dbReference type="Proteomes" id="UP000625711"/>
    </source>
</evidence>
<feature type="region of interest" description="Disordered" evidence="1">
    <location>
        <begin position="74"/>
        <end position="95"/>
    </location>
</feature>
<feature type="compositionally biased region" description="Polar residues" evidence="1">
    <location>
        <begin position="83"/>
        <end position="95"/>
    </location>
</feature>
<proteinExistence type="predicted"/>
<comment type="caution">
    <text evidence="2">The sequence shown here is derived from an EMBL/GenBank/DDBJ whole genome shotgun (WGS) entry which is preliminary data.</text>
</comment>
<reference evidence="2" key="1">
    <citation type="submission" date="2020-08" db="EMBL/GenBank/DDBJ databases">
        <title>Genome sequencing and assembly of the red palm weevil Rhynchophorus ferrugineus.</title>
        <authorList>
            <person name="Dias G.B."/>
            <person name="Bergman C.M."/>
            <person name="Manee M."/>
        </authorList>
    </citation>
    <scope>NUCLEOTIDE SEQUENCE</scope>
    <source>
        <strain evidence="2">AA-2017</strain>
        <tissue evidence="2">Whole larva</tissue>
    </source>
</reference>
<dbReference type="AlphaFoldDB" id="A0A834II20"/>
<feature type="region of interest" description="Disordered" evidence="1">
    <location>
        <begin position="1"/>
        <end position="24"/>
    </location>
</feature>
<protein>
    <submittedName>
        <fullName evidence="2">Uncharacterized protein</fullName>
    </submittedName>
</protein>
<dbReference type="Proteomes" id="UP000625711">
    <property type="component" value="Unassembled WGS sequence"/>
</dbReference>
<accession>A0A834II20</accession>
<evidence type="ECO:0000256" key="1">
    <source>
        <dbReference type="SAM" id="MobiDB-lite"/>
    </source>
</evidence>
<evidence type="ECO:0000313" key="2">
    <source>
        <dbReference type="EMBL" id="KAF7281105.1"/>
    </source>
</evidence>
<gene>
    <name evidence="2" type="ORF">GWI33_005163</name>
</gene>